<dbReference type="CDD" id="cd00452">
    <property type="entry name" value="KDPG_aldolase"/>
    <property type="match status" value="1"/>
</dbReference>
<gene>
    <name evidence="6" type="ORF">GCM10008942_39660</name>
</gene>
<evidence type="ECO:0000256" key="5">
    <source>
        <dbReference type="ARBA" id="ARBA00023277"/>
    </source>
</evidence>
<comment type="similarity">
    <text evidence="2">Belongs to the KHG/KDPG aldolase family.</text>
</comment>
<keyword evidence="7" id="KW-1185">Reference proteome</keyword>
<reference evidence="7" key="1">
    <citation type="journal article" date="2019" name="Int. J. Syst. Evol. Microbiol.">
        <title>The Global Catalogue of Microorganisms (GCM) 10K type strain sequencing project: providing services to taxonomists for standard genome sequencing and annotation.</title>
        <authorList>
            <consortium name="The Broad Institute Genomics Platform"/>
            <consortium name="The Broad Institute Genome Sequencing Center for Infectious Disease"/>
            <person name="Wu L."/>
            <person name="Ma J."/>
        </authorList>
    </citation>
    <scope>NUCLEOTIDE SEQUENCE [LARGE SCALE GENOMIC DNA]</scope>
    <source>
        <strain evidence="7">JCM 15089</strain>
    </source>
</reference>
<keyword evidence="4" id="KW-0456">Lyase</keyword>
<organism evidence="6 7">
    <name type="scientific">Rhizomicrobium electricum</name>
    <dbReference type="NCBI Taxonomy" id="480070"/>
    <lineage>
        <taxon>Bacteria</taxon>
        <taxon>Pseudomonadati</taxon>
        <taxon>Pseudomonadota</taxon>
        <taxon>Alphaproteobacteria</taxon>
        <taxon>Micropepsales</taxon>
        <taxon>Micropepsaceae</taxon>
        <taxon>Rhizomicrobium</taxon>
    </lineage>
</organism>
<sequence length="223" mass="23690">MAKDRLAVLSAIIEQGVIPVFYHPDVELCINVIQACANGGAKCIEFTNRGDFAWEVFKDVTKHFKKADPSVIMGVGSIIDAPTAALYIANGASFVVGPLLNAEVAKVCNRHCVPYSPGCGSASEVNYAHELGCEIVKVFPGSCVGGPEFVKNILGPLPWTKLMPTGGVDPTEESLTKWYKAGIVASGIGSKLITKELLAAKDFGAIEKKVAETIALIKKIRGK</sequence>
<proteinExistence type="inferred from homology"/>
<evidence type="ECO:0000256" key="4">
    <source>
        <dbReference type="ARBA" id="ARBA00023239"/>
    </source>
</evidence>
<evidence type="ECO:0000256" key="3">
    <source>
        <dbReference type="ARBA" id="ARBA00011233"/>
    </source>
</evidence>
<dbReference type="InterPro" id="IPR000887">
    <property type="entry name" value="Aldlse_KDPG_KHG"/>
</dbReference>
<comment type="subunit">
    <text evidence="3">Homotrimer.</text>
</comment>
<comment type="caution">
    <text evidence="6">The sequence shown here is derived from an EMBL/GenBank/DDBJ whole genome shotgun (WGS) entry which is preliminary data.</text>
</comment>
<dbReference type="PANTHER" id="PTHR30246">
    <property type="entry name" value="2-KETO-3-DEOXY-6-PHOSPHOGLUCONATE ALDOLASE"/>
    <property type="match status" value="1"/>
</dbReference>
<protein>
    <submittedName>
        <fullName evidence="6">Bifunctional 4-hydroxy-2-oxoglutarate aldolase/2-dehydro-3-deoxy-phosphogluconate aldolase</fullName>
    </submittedName>
</protein>
<name>A0ABP3QEL0_9PROT</name>
<dbReference type="Proteomes" id="UP001499951">
    <property type="component" value="Unassembled WGS sequence"/>
</dbReference>
<dbReference type="Gene3D" id="3.20.20.70">
    <property type="entry name" value="Aldolase class I"/>
    <property type="match status" value="1"/>
</dbReference>
<accession>A0ABP3QEL0</accession>
<keyword evidence="5" id="KW-0119">Carbohydrate metabolism</keyword>
<dbReference type="InterPro" id="IPR013785">
    <property type="entry name" value="Aldolase_TIM"/>
</dbReference>
<evidence type="ECO:0000256" key="2">
    <source>
        <dbReference type="ARBA" id="ARBA00006906"/>
    </source>
</evidence>
<dbReference type="NCBIfam" id="NF005499">
    <property type="entry name" value="PRK07114.1"/>
    <property type="match status" value="1"/>
</dbReference>
<dbReference type="Pfam" id="PF01081">
    <property type="entry name" value="Aldolase"/>
    <property type="match status" value="1"/>
</dbReference>
<evidence type="ECO:0000256" key="1">
    <source>
        <dbReference type="ARBA" id="ARBA00004761"/>
    </source>
</evidence>
<dbReference type="SUPFAM" id="SSF51569">
    <property type="entry name" value="Aldolase"/>
    <property type="match status" value="1"/>
</dbReference>
<dbReference type="RefSeq" id="WP_166937224.1">
    <property type="nucleotide sequence ID" value="NZ_BAAADD010000012.1"/>
</dbReference>
<dbReference type="EMBL" id="BAAADD010000012">
    <property type="protein sequence ID" value="GAA0586710.1"/>
    <property type="molecule type" value="Genomic_DNA"/>
</dbReference>
<evidence type="ECO:0000313" key="6">
    <source>
        <dbReference type="EMBL" id="GAA0586710.1"/>
    </source>
</evidence>
<dbReference type="PANTHER" id="PTHR30246:SF1">
    <property type="entry name" value="2-DEHYDRO-3-DEOXY-6-PHOSPHOGALACTONATE ALDOLASE-RELATED"/>
    <property type="match status" value="1"/>
</dbReference>
<evidence type="ECO:0000313" key="7">
    <source>
        <dbReference type="Proteomes" id="UP001499951"/>
    </source>
</evidence>
<comment type="pathway">
    <text evidence="1">Carbohydrate acid metabolism.</text>
</comment>